<protein>
    <recommendedName>
        <fullName evidence="11">Glutathione hydrolase proenzyme</fullName>
        <ecNumber evidence="11">2.3.2.2</ecNumber>
        <ecNumber evidence="11">3.4.19.13</ecNumber>
    </recommendedName>
    <component>
        <recommendedName>
            <fullName evidence="11">Glutathione hydrolase large chain</fullName>
        </recommendedName>
    </component>
    <component>
        <recommendedName>
            <fullName evidence="11">Glutathione hydrolase small chain</fullName>
        </recommendedName>
    </component>
</protein>
<keyword evidence="6 11" id="KW-0865">Zymogen</keyword>
<evidence type="ECO:0000256" key="4">
    <source>
        <dbReference type="ARBA" id="ARBA00022679"/>
    </source>
</evidence>
<dbReference type="UniPathway" id="UPA00204"/>
<comment type="pathway">
    <text evidence="11">Sulfur metabolism; glutathione metabolism.</text>
</comment>
<evidence type="ECO:0000313" key="13">
    <source>
        <dbReference type="EMBL" id="QCF24750.1"/>
    </source>
</evidence>
<evidence type="ECO:0000256" key="2">
    <source>
        <dbReference type="ARBA" id="ARBA00001089"/>
    </source>
</evidence>
<accession>A0A4V1D8C9</accession>
<dbReference type="EC" id="2.3.2.2" evidence="11"/>
<dbReference type="InterPro" id="IPR029055">
    <property type="entry name" value="Ntn_hydrolases_N"/>
</dbReference>
<dbReference type="AlphaFoldDB" id="A0A4V1D8C9"/>
<feature type="chain" id="PRO_5020543310" description="Glutathione hydrolase proenzyme" evidence="12">
    <location>
        <begin position="19"/>
        <end position="587"/>
    </location>
</feature>
<feature type="signal peptide" evidence="12">
    <location>
        <begin position="1"/>
        <end position="18"/>
    </location>
</feature>
<comment type="catalytic activity">
    <reaction evidence="8 11">
        <text>an N-terminal (5-L-glutamyl)-[peptide] + an alpha-amino acid = 5-L-glutamyl amino acid + an N-terminal L-alpha-aminoacyl-[peptide]</text>
        <dbReference type="Rhea" id="RHEA:23904"/>
        <dbReference type="Rhea" id="RHEA-COMP:9780"/>
        <dbReference type="Rhea" id="RHEA-COMP:9795"/>
        <dbReference type="ChEBI" id="CHEBI:77644"/>
        <dbReference type="ChEBI" id="CHEBI:78597"/>
        <dbReference type="ChEBI" id="CHEBI:78599"/>
        <dbReference type="ChEBI" id="CHEBI:78608"/>
        <dbReference type="EC" id="2.3.2.2"/>
    </reaction>
</comment>
<keyword evidence="4 11" id="KW-0808">Transferase</keyword>
<dbReference type="RefSeq" id="WP_136546264.1">
    <property type="nucleotide sequence ID" value="NZ_CP031093.1"/>
</dbReference>
<dbReference type="PANTHER" id="PTHR43199:SF1">
    <property type="entry name" value="GLUTATHIONE HYDROLASE PROENZYME"/>
    <property type="match status" value="1"/>
</dbReference>
<keyword evidence="5 11" id="KW-0378">Hydrolase</keyword>
<feature type="active site" description="Nucleophile" evidence="9">
    <location>
        <position position="396"/>
    </location>
</feature>
<dbReference type="GO" id="GO:0006750">
    <property type="term" value="P:glutathione biosynthetic process"/>
    <property type="evidence" value="ECO:0007669"/>
    <property type="project" value="UniProtKB-KW"/>
</dbReference>
<keyword evidence="12" id="KW-0732">Signal</keyword>
<reference evidence="13 14" key="1">
    <citation type="submission" date="2018-07" db="EMBL/GenBank/DDBJ databases">
        <title>Marsedoiliclastica nanhaica gen. nov. sp. nov., a novel marine hydrocarbonoclastic bacterium isolated from an in-situ enriched hydrocarbon-degrading consortium in deep-sea sediment.</title>
        <authorList>
            <person name="Dong C."/>
            <person name="Ma T."/>
            <person name="Liu R."/>
            <person name="Shao Z."/>
        </authorList>
    </citation>
    <scope>NUCLEOTIDE SEQUENCE [LARGE SCALE GENOMIC DNA]</scope>
    <source>
        <strain evidence="14">soil36-7</strain>
    </source>
</reference>
<organism evidence="13 14">
    <name type="scientific">Hydrocarboniclastica marina</name>
    <dbReference type="NCBI Taxonomy" id="2259620"/>
    <lineage>
        <taxon>Bacteria</taxon>
        <taxon>Pseudomonadati</taxon>
        <taxon>Pseudomonadota</taxon>
        <taxon>Gammaproteobacteria</taxon>
        <taxon>Alteromonadales</taxon>
        <taxon>Alteromonadaceae</taxon>
        <taxon>Hydrocarboniclastica</taxon>
    </lineage>
</organism>
<comment type="subunit">
    <text evidence="11">This enzyme consists of two polypeptide chains, which are synthesized in precursor form from a single polypeptide.</text>
</comment>
<feature type="binding site" evidence="10">
    <location>
        <position position="486"/>
    </location>
    <ligand>
        <name>L-glutamate</name>
        <dbReference type="ChEBI" id="CHEBI:29985"/>
    </ligand>
</feature>
<comment type="PTM">
    <text evidence="11">Cleaved by autocatalysis into a large and a small subunit.</text>
</comment>
<sequence length="587" mass="62501">MRWIGIFLLLLTPSFVTAQALPEAVKASKEMIVTANPLATAAGAQMLKAGGSAVDAMVAAQTVLGLVEPQSSGIGGGAFVLYFDAESGQTTTLDARETAPAAAAPDRFLNDDGKPLGFIPAWQSGLSVGVPGVPKALEHLHEKHGRLPWSQLFHPAIKLAEEGYELTGRTSDQVGDLLARNPSCEASERLFFRDPEAFRYFVDAESCSARPAGTPMRNPDYGQTLRLMAEQGAEAFYTGDIATDIVDAVRSDPNIPGDMATKDLAAYSVVEREPVCISYRKHNVCGMGPPSSGGLAVGQILGILEQFDLAAFEDPLAAEAIHLFSQANRLAFADRNQYVADSDFVAVPVVGMLDRDYLASRAKLIGKHDMGEAKAGDPPGVDVGEGADKRTKDSGTSHIAIVDQYGNALSMTTSVEASFGNGVMVPGRGFLLNNQLTDFSFAPTDAEGEPVANRVGTGKRPRSSMSPTLIFDPAGKLKYVTGSPGGSRIIGYTGQSIINMIDFDLNPQEAINVPHYMNRNGATTDLERPIPGITRNYPVQEIVSRLQQRKHAVEVLPQTSGLSVIRVDEEGLTGGRDLRRDGAAGGR</sequence>
<dbReference type="KEGG" id="hmi:soil367_01575"/>
<proteinExistence type="inferred from homology"/>
<dbReference type="OrthoDB" id="5297205at2"/>
<feature type="binding site" evidence="10">
    <location>
        <position position="438"/>
    </location>
    <ligand>
        <name>L-glutamate</name>
        <dbReference type="ChEBI" id="CHEBI:29985"/>
    </ligand>
</feature>
<dbReference type="Gene3D" id="1.10.246.130">
    <property type="match status" value="1"/>
</dbReference>
<dbReference type="InterPro" id="IPR051792">
    <property type="entry name" value="GGT_bact"/>
</dbReference>
<dbReference type="EC" id="3.4.19.13" evidence="11"/>
<feature type="binding site" evidence="10">
    <location>
        <position position="96"/>
    </location>
    <ligand>
        <name>L-glutamate</name>
        <dbReference type="ChEBI" id="CHEBI:29985"/>
    </ligand>
</feature>
<evidence type="ECO:0000256" key="6">
    <source>
        <dbReference type="ARBA" id="ARBA00023145"/>
    </source>
</evidence>
<dbReference type="Gene3D" id="3.60.20.40">
    <property type="match status" value="1"/>
</dbReference>
<dbReference type="SUPFAM" id="SSF56235">
    <property type="entry name" value="N-terminal nucleophile aminohydrolases (Ntn hydrolases)"/>
    <property type="match status" value="1"/>
</dbReference>
<dbReference type="GO" id="GO:0036374">
    <property type="term" value="F:glutathione hydrolase activity"/>
    <property type="evidence" value="ECO:0007669"/>
    <property type="project" value="UniProtKB-UniRule"/>
</dbReference>
<evidence type="ECO:0000256" key="5">
    <source>
        <dbReference type="ARBA" id="ARBA00022801"/>
    </source>
</evidence>
<dbReference type="GO" id="GO:0006751">
    <property type="term" value="P:glutathione catabolic process"/>
    <property type="evidence" value="ECO:0007669"/>
    <property type="project" value="UniProtKB-UniRule"/>
</dbReference>
<keyword evidence="11" id="KW-0317">Glutathione biosynthesis</keyword>
<dbReference type="PRINTS" id="PR01210">
    <property type="entry name" value="GGTRANSPTASE"/>
</dbReference>
<evidence type="ECO:0000256" key="11">
    <source>
        <dbReference type="RuleBase" id="RU368036"/>
    </source>
</evidence>
<evidence type="ECO:0000256" key="10">
    <source>
        <dbReference type="PIRSR" id="PIRSR600101-2"/>
    </source>
</evidence>
<evidence type="ECO:0000256" key="9">
    <source>
        <dbReference type="PIRSR" id="PIRSR600101-1"/>
    </source>
</evidence>
<dbReference type="PANTHER" id="PTHR43199">
    <property type="entry name" value="GLUTATHIONE HYDROLASE"/>
    <property type="match status" value="1"/>
</dbReference>
<keyword evidence="14" id="KW-1185">Reference proteome</keyword>
<keyword evidence="7 11" id="KW-0012">Acyltransferase</keyword>
<evidence type="ECO:0000256" key="12">
    <source>
        <dbReference type="SAM" id="SignalP"/>
    </source>
</evidence>
<evidence type="ECO:0000313" key="14">
    <source>
        <dbReference type="Proteomes" id="UP000298049"/>
    </source>
</evidence>
<feature type="binding site" evidence="10">
    <location>
        <begin position="463"/>
        <end position="464"/>
    </location>
    <ligand>
        <name>L-glutamate</name>
        <dbReference type="ChEBI" id="CHEBI:29985"/>
    </ligand>
</feature>
<comment type="similarity">
    <text evidence="3 11">Belongs to the gamma-glutamyltransferase family.</text>
</comment>
<dbReference type="Pfam" id="PF01019">
    <property type="entry name" value="G_glu_transpept"/>
    <property type="match status" value="1"/>
</dbReference>
<comment type="catalytic activity">
    <reaction evidence="2 11">
        <text>glutathione + H2O = L-cysteinylglycine + L-glutamate</text>
        <dbReference type="Rhea" id="RHEA:28807"/>
        <dbReference type="ChEBI" id="CHEBI:15377"/>
        <dbReference type="ChEBI" id="CHEBI:29985"/>
        <dbReference type="ChEBI" id="CHEBI:57925"/>
        <dbReference type="ChEBI" id="CHEBI:61694"/>
        <dbReference type="EC" id="3.4.19.13"/>
    </reaction>
</comment>
<evidence type="ECO:0000256" key="3">
    <source>
        <dbReference type="ARBA" id="ARBA00009381"/>
    </source>
</evidence>
<dbReference type="NCBIfam" id="TIGR00066">
    <property type="entry name" value="g_glut_trans"/>
    <property type="match status" value="1"/>
</dbReference>
<evidence type="ECO:0000256" key="1">
    <source>
        <dbReference type="ARBA" id="ARBA00001049"/>
    </source>
</evidence>
<dbReference type="InterPro" id="IPR000101">
    <property type="entry name" value="GGT_peptidase"/>
</dbReference>
<evidence type="ECO:0000256" key="8">
    <source>
        <dbReference type="ARBA" id="ARBA00047417"/>
    </source>
</evidence>
<comment type="catalytic activity">
    <reaction evidence="1 11">
        <text>an S-substituted glutathione + H2O = an S-substituted L-cysteinylglycine + L-glutamate</text>
        <dbReference type="Rhea" id="RHEA:59468"/>
        <dbReference type="ChEBI" id="CHEBI:15377"/>
        <dbReference type="ChEBI" id="CHEBI:29985"/>
        <dbReference type="ChEBI" id="CHEBI:90779"/>
        <dbReference type="ChEBI" id="CHEBI:143103"/>
        <dbReference type="EC" id="3.4.19.13"/>
    </reaction>
</comment>
<dbReference type="GO" id="GO:0103068">
    <property type="term" value="F:leukotriene C4 gamma-glutamyl transferase activity"/>
    <property type="evidence" value="ECO:0007669"/>
    <property type="project" value="UniProtKB-EC"/>
</dbReference>
<gene>
    <name evidence="13" type="primary">ggt</name>
    <name evidence="13" type="ORF">soil367_01575</name>
</gene>
<dbReference type="EMBL" id="CP031093">
    <property type="protein sequence ID" value="QCF24750.1"/>
    <property type="molecule type" value="Genomic_DNA"/>
</dbReference>
<dbReference type="InterPro" id="IPR043138">
    <property type="entry name" value="GGT_lsub"/>
</dbReference>
<dbReference type="InterPro" id="IPR043137">
    <property type="entry name" value="GGT_ssub_C"/>
</dbReference>
<dbReference type="Proteomes" id="UP000298049">
    <property type="component" value="Chromosome"/>
</dbReference>
<name>A0A4V1D8C9_9ALTE</name>
<evidence type="ECO:0000256" key="7">
    <source>
        <dbReference type="ARBA" id="ARBA00023315"/>
    </source>
</evidence>